<dbReference type="Pfam" id="PF13343">
    <property type="entry name" value="SBP_bac_6"/>
    <property type="match status" value="1"/>
</dbReference>
<keyword evidence="4" id="KW-1185">Reference proteome</keyword>
<reference evidence="3 4" key="1">
    <citation type="submission" date="2023-11" db="EMBL/GenBank/DDBJ databases">
        <title>Arctic aerobic anoxygenic photoheterotroph Sediminicoccus rosea KRV36 adapts its photosynthesis to long days of polar summer.</title>
        <authorList>
            <person name="Tomasch J."/>
            <person name="Kopejtka K."/>
            <person name="Bily T."/>
            <person name="Gardiner A.T."/>
            <person name="Gardian Z."/>
            <person name="Shivaramu S."/>
            <person name="Koblizek M."/>
            <person name="Engelhardt F."/>
            <person name="Kaftan D."/>
        </authorList>
    </citation>
    <scope>NUCLEOTIDE SEQUENCE [LARGE SCALE GENOMIC DNA]</scope>
    <source>
        <strain evidence="3 4">R-30</strain>
    </source>
</reference>
<dbReference type="Gene3D" id="3.40.190.10">
    <property type="entry name" value="Periplasmic binding protein-like II"/>
    <property type="match status" value="2"/>
</dbReference>
<feature type="signal peptide" evidence="2">
    <location>
        <begin position="1"/>
        <end position="20"/>
    </location>
</feature>
<sequence length="348" mass="38316">MIASRRTILAASALSLPLSAPWVTSRAQSGGTLTVVLNQGLLARLWIDELHPAFERETGARLNVQQSVTANMLAMLRTQRDNPPDLMQFSEAGVFAAAQAGLLRPHNPANIPNWAFLRDAFKLADNYSAGVIDAVHTLYYNTRAQTTQPTAWAQLWDPSSRRRVAIPPITWNSGVRMVTTAAQIATGKPFAEAQRDLDAGIRHLARLKENGAIAYTGAPQAIQMLQSGQIPLVPFYGIFINPIIEQGAPIKPAVPLTEGIHGEIVGLNMPVNARNVELAERYVNMSLSREFQSKIDSVLHSRAANREVNPSPRTMELLGPPENILYADWRFLSEQRGRLTDAWNNVFG</sequence>
<dbReference type="PANTHER" id="PTHR30006:SF2">
    <property type="entry name" value="ABC TRANSPORTER SUBSTRATE-BINDING PROTEIN"/>
    <property type="match status" value="1"/>
</dbReference>
<dbReference type="RefSeq" id="WP_318648661.1">
    <property type="nucleotide sequence ID" value="NZ_CP137852.1"/>
</dbReference>
<proteinExistence type="predicted"/>
<evidence type="ECO:0000256" key="1">
    <source>
        <dbReference type="ARBA" id="ARBA00022729"/>
    </source>
</evidence>
<dbReference type="SUPFAM" id="SSF53850">
    <property type="entry name" value="Periplasmic binding protein-like II"/>
    <property type="match status" value="1"/>
</dbReference>
<keyword evidence="1 2" id="KW-0732">Signal</keyword>
<evidence type="ECO:0000313" key="3">
    <source>
        <dbReference type="EMBL" id="WPB84697.1"/>
    </source>
</evidence>
<accession>A0ABZ0PGW4</accession>
<organism evidence="3 4">
    <name type="scientific">Sediminicoccus rosea</name>
    <dbReference type="NCBI Taxonomy" id="1225128"/>
    <lineage>
        <taxon>Bacteria</taxon>
        <taxon>Pseudomonadati</taxon>
        <taxon>Pseudomonadota</taxon>
        <taxon>Alphaproteobacteria</taxon>
        <taxon>Acetobacterales</taxon>
        <taxon>Roseomonadaceae</taxon>
        <taxon>Sediminicoccus</taxon>
    </lineage>
</organism>
<dbReference type="EMBL" id="CP137852">
    <property type="protein sequence ID" value="WPB84697.1"/>
    <property type="molecule type" value="Genomic_DNA"/>
</dbReference>
<protein>
    <submittedName>
        <fullName evidence="3">ABC transporter substrate-binding protein</fullName>
    </submittedName>
</protein>
<evidence type="ECO:0000313" key="4">
    <source>
        <dbReference type="Proteomes" id="UP001305521"/>
    </source>
</evidence>
<feature type="chain" id="PRO_5045545151" evidence="2">
    <location>
        <begin position="21"/>
        <end position="348"/>
    </location>
</feature>
<dbReference type="Proteomes" id="UP001305521">
    <property type="component" value="Chromosome"/>
</dbReference>
<name>A0ABZ0PGW4_9PROT</name>
<dbReference type="PANTHER" id="PTHR30006">
    <property type="entry name" value="THIAMINE-BINDING PERIPLASMIC PROTEIN-RELATED"/>
    <property type="match status" value="1"/>
</dbReference>
<gene>
    <name evidence="3" type="ORF">R9Z33_21700</name>
</gene>
<evidence type="ECO:0000256" key="2">
    <source>
        <dbReference type="SAM" id="SignalP"/>
    </source>
</evidence>